<evidence type="ECO:0000313" key="6">
    <source>
        <dbReference type="Proteomes" id="UP001174909"/>
    </source>
</evidence>
<organism evidence="5 6">
    <name type="scientific">Geodia barretti</name>
    <name type="common">Barrett's horny sponge</name>
    <dbReference type="NCBI Taxonomy" id="519541"/>
    <lineage>
        <taxon>Eukaryota</taxon>
        <taxon>Metazoa</taxon>
        <taxon>Porifera</taxon>
        <taxon>Demospongiae</taxon>
        <taxon>Heteroscleromorpha</taxon>
        <taxon>Tetractinellida</taxon>
        <taxon>Astrophorina</taxon>
        <taxon>Geodiidae</taxon>
        <taxon>Geodia</taxon>
    </lineage>
</organism>
<comment type="caution">
    <text evidence="5">The sequence shown here is derived from an EMBL/GenBank/DDBJ whole genome shotgun (WGS) entry which is preliminary data.</text>
</comment>
<accession>A0AA35SS11</accession>
<keyword evidence="2" id="KW-0175">Coiled coil</keyword>
<gene>
    <name evidence="5" type="ORF">GBAR_LOCUS19290</name>
</gene>
<dbReference type="GO" id="GO:0005085">
    <property type="term" value="F:guanyl-nucleotide exchange factor activity"/>
    <property type="evidence" value="ECO:0007669"/>
    <property type="project" value="UniProtKB-KW"/>
</dbReference>
<feature type="coiled-coil region" evidence="2">
    <location>
        <begin position="276"/>
        <end position="320"/>
    </location>
</feature>
<dbReference type="Pfam" id="PF00621">
    <property type="entry name" value="RhoGEF"/>
    <property type="match status" value="1"/>
</dbReference>
<dbReference type="Gene3D" id="1.20.900.10">
    <property type="entry name" value="Dbl homology (DH) domain"/>
    <property type="match status" value="1"/>
</dbReference>
<dbReference type="Proteomes" id="UP001174909">
    <property type="component" value="Unassembled WGS sequence"/>
</dbReference>
<dbReference type="InterPro" id="IPR035899">
    <property type="entry name" value="DBL_dom_sf"/>
</dbReference>
<protein>
    <submittedName>
        <fullName evidence="5">Rho guanine nucleotide exchange factor 25</fullName>
    </submittedName>
</protein>
<proteinExistence type="predicted"/>
<evidence type="ECO:0000259" key="4">
    <source>
        <dbReference type="PROSITE" id="PS50010"/>
    </source>
</evidence>
<dbReference type="InterPro" id="IPR000219">
    <property type="entry name" value="DH_dom"/>
</dbReference>
<reference evidence="5" key="1">
    <citation type="submission" date="2023-03" db="EMBL/GenBank/DDBJ databases">
        <authorList>
            <person name="Steffen K."/>
            <person name="Cardenas P."/>
        </authorList>
    </citation>
    <scope>NUCLEOTIDE SEQUENCE</scope>
</reference>
<dbReference type="PANTHER" id="PTHR22826">
    <property type="entry name" value="RHO GUANINE EXCHANGE FACTOR-RELATED"/>
    <property type="match status" value="1"/>
</dbReference>
<dbReference type="AlphaFoldDB" id="A0AA35SS11"/>
<dbReference type="CDD" id="cd00160">
    <property type="entry name" value="RhoGEF"/>
    <property type="match status" value="1"/>
</dbReference>
<sequence>MMSSRRGWAPARGFPTTTGDPVERLNQVSSLQELHRVPALSPDQIMIETQLYKVDQQLQGLLVLWEHRRGQLDTSRRVIEFKEAVPEVTAWLETRGTDMLKNKNNFGRSKEEVLQLLTEHDGSDDREVAGMKTKVESLLASYRLVEANGHRELNHIRGTASSLEWEWTRFYSDMEQRHKNLHLSLSFQDYLFEGSNWVQKTRSLLDSLAQRTESVDRSEEAAEVRDELSVYVACTVQEQEDRVTEAKRISTELHSNVLVEQAAQIEQSTRDTMRDLECFRLELERLHKKLVQIESEKDRERQLTKQRERVLEEMLQTEETYVADLKLIEKCRPRFVSEVLPSTLKGKEDIIFSNIQDVDAFHRLHFLPQLKERATTTDEAARVFIECADDMTGVYVPYCKNKMASEDLLTSHRTYLSRMQSMFGLQMPLSSLLIKPIQRITKYPLLLKDAIRYTSLLGQPTAVLEVFTLWCFSSRNLPHLVISTSHYVTVNNPVQREVSPEAIHT</sequence>
<evidence type="ECO:0000313" key="5">
    <source>
        <dbReference type="EMBL" id="CAI8034222.1"/>
    </source>
</evidence>
<keyword evidence="1" id="KW-0344">Guanine-nucleotide releasing factor</keyword>
<dbReference type="InterPro" id="IPR051336">
    <property type="entry name" value="RhoGEF_Guanine_NuclExch_SF"/>
</dbReference>
<dbReference type="PROSITE" id="PS50010">
    <property type="entry name" value="DH_2"/>
    <property type="match status" value="1"/>
</dbReference>
<feature type="region of interest" description="Disordered" evidence="3">
    <location>
        <begin position="1"/>
        <end position="22"/>
    </location>
</feature>
<dbReference type="SUPFAM" id="SSF48065">
    <property type="entry name" value="DBL homology domain (DH-domain)"/>
    <property type="match status" value="1"/>
</dbReference>
<dbReference type="Gene3D" id="1.20.58.60">
    <property type="match status" value="1"/>
</dbReference>
<dbReference type="GO" id="GO:0005737">
    <property type="term" value="C:cytoplasm"/>
    <property type="evidence" value="ECO:0007669"/>
    <property type="project" value="TreeGrafter"/>
</dbReference>
<name>A0AA35SS11_GEOBA</name>
<dbReference type="GO" id="GO:0019898">
    <property type="term" value="C:extrinsic component of membrane"/>
    <property type="evidence" value="ECO:0007669"/>
    <property type="project" value="TreeGrafter"/>
</dbReference>
<dbReference type="EMBL" id="CASHTH010002717">
    <property type="protein sequence ID" value="CAI8034222.1"/>
    <property type="molecule type" value="Genomic_DNA"/>
</dbReference>
<dbReference type="SMART" id="SM00325">
    <property type="entry name" value="RhoGEF"/>
    <property type="match status" value="1"/>
</dbReference>
<evidence type="ECO:0000256" key="1">
    <source>
        <dbReference type="ARBA" id="ARBA00022658"/>
    </source>
</evidence>
<evidence type="ECO:0000256" key="2">
    <source>
        <dbReference type="SAM" id="Coils"/>
    </source>
</evidence>
<feature type="domain" description="DH" evidence="4">
    <location>
        <begin position="306"/>
        <end position="455"/>
    </location>
</feature>
<dbReference type="SUPFAM" id="SSF46966">
    <property type="entry name" value="Spectrin repeat"/>
    <property type="match status" value="1"/>
</dbReference>
<dbReference type="PANTHER" id="PTHR22826:SF106">
    <property type="entry name" value="TRIO, ISOFORM A"/>
    <property type="match status" value="1"/>
</dbReference>
<evidence type="ECO:0000256" key="3">
    <source>
        <dbReference type="SAM" id="MobiDB-lite"/>
    </source>
</evidence>
<keyword evidence="6" id="KW-1185">Reference proteome</keyword>